<evidence type="ECO:0000256" key="1">
    <source>
        <dbReference type="ARBA" id="ARBA00001926"/>
    </source>
</evidence>
<keyword evidence="7" id="KW-0249">Electron transport</keyword>
<keyword evidence="3" id="KW-0813">Transport</keyword>
<dbReference type="Gene3D" id="2.60.200.20">
    <property type="match status" value="1"/>
</dbReference>
<dbReference type="InterPro" id="IPR051829">
    <property type="entry name" value="Multiheme_Cytochr_ET"/>
</dbReference>
<feature type="transmembrane region" description="Helical" evidence="9">
    <location>
        <begin position="143"/>
        <end position="163"/>
    </location>
</feature>
<reference evidence="11 12" key="1">
    <citation type="submission" date="2024-05" db="EMBL/GenBank/DDBJ databases">
        <authorList>
            <person name="Liu Q."/>
            <person name="Xin Y.-H."/>
        </authorList>
    </citation>
    <scope>NUCLEOTIDE SEQUENCE [LARGE SCALE GENOMIC DNA]</scope>
    <source>
        <strain evidence="11 12">CGMCC 1.10181</strain>
    </source>
</reference>
<dbReference type="InterPro" id="IPR008984">
    <property type="entry name" value="SMAD_FHA_dom_sf"/>
</dbReference>
<evidence type="ECO:0000256" key="4">
    <source>
        <dbReference type="ARBA" id="ARBA00022617"/>
    </source>
</evidence>
<keyword evidence="9" id="KW-0472">Membrane</keyword>
<dbReference type="InterPro" id="IPR000253">
    <property type="entry name" value="FHA_dom"/>
</dbReference>
<keyword evidence="4" id="KW-0349">Heme</keyword>
<evidence type="ECO:0000256" key="2">
    <source>
        <dbReference type="ARBA" id="ARBA00004196"/>
    </source>
</evidence>
<dbReference type="SUPFAM" id="SSF49879">
    <property type="entry name" value="SMAD/FHA domain"/>
    <property type="match status" value="1"/>
</dbReference>
<name>A0ABU9Y1W2_9SPHN</name>
<dbReference type="Pfam" id="PF00498">
    <property type="entry name" value="FHA"/>
    <property type="match status" value="1"/>
</dbReference>
<comment type="cofactor">
    <cofactor evidence="1">
        <name>heme c</name>
        <dbReference type="ChEBI" id="CHEBI:61717"/>
    </cofactor>
</comment>
<dbReference type="EMBL" id="JBDIME010000006">
    <property type="protein sequence ID" value="MEN2789790.1"/>
    <property type="molecule type" value="Genomic_DNA"/>
</dbReference>
<keyword evidence="9" id="KW-0812">Transmembrane</keyword>
<dbReference type="Gene3D" id="3.90.10.10">
    <property type="entry name" value="Cytochrome C3"/>
    <property type="match status" value="3"/>
</dbReference>
<feature type="domain" description="FHA" evidence="10">
    <location>
        <begin position="28"/>
        <end position="77"/>
    </location>
</feature>
<keyword evidence="9" id="KW-1133">Transmembrane helix</keyword>
<proteinExistence type="predicted"/>
<dbReference type="Proteomes" id="UP001419910">
    <property type="component" value="Unassembled WGS sequence"/>
</dbReference>
<dbReference type="Pfam" id="PF14537">
    <property type="entry name" value="Cytochrom_c3_2"/>
    <property type="match status" value="1"/>
</dbReference>
<protein>
    <submittedName>
        <fullName evidence="11">Cytochrome c3 family protein</fullName>
    </submittedName>
</protein>
<dbReference type="CDD" id="cd08168">
    <property type="entry name" value="Cytochrom_C3"/>
    <property type="match status" value="2"/>
</dbReference>
<evidence type="ECO:0000256" key="9">
    <source>
        <dbReference type="SAM" id="Phobius"/>
    </source>
</evidence>
<sequence>MTFLVRQVSYTADHREIVRATTVDQPSLTVGRAAENDISLPDLAVDPHHARIERRDDRRIAVIATSTLGFEVDGRTMRRAEINAAKGAELGFGGHRITVMRDGDGNIVFTVTRVGAVSDTAGERDEATAYSLKGLLPGRRMTAWLLVAAVLIGFLALPIRAFLEHERPDHRTIYAVKADHVWTSGPLSAAHHGLEGNCKACHAEAFVSVRDTACIACHKTVHDHAPPARLAGARARPGLGGQILAGIARAFNKPGPGACVDCHREHQGAGPMPATPQAFCTDCHATLKSRLADTKIGNAGDFGTAHPQFRPLVTVRPGAMPVLARVSLDRPVVERNGLKFPHRLHLDVLGGVARMAQTLKGQFGKALVCADCHTPTADGTRFLPITMERNCQMCHSLGFDRIGGTVRTLRHGDVPQVIADLRAMYRSTSPPAPPELGNAARRRPGLYAQGQVYHAYFGALAARPASADAAISAIFTKGGACYDCHVVTPPGVGGAADWTVLPVNQPARYMMHGWFDHAAHKTEKCETCHAARQSASAEDLLLPGVQTCRICHGGEGAAAKVPSSCAMCHSYHADTNAPWKPINRRERIRGLPSAVAAGSVAAR</sequence>
<comment type="subcellular location">
    <subcellularLocation>
        <location evidence="2">Cell envelope</location>
    </subcellularLocation>
</comment>
<evidence type="ECO:0000313" key="11">
    <source>
        <dbReference type="EMBL" id="MEN2789790.1"/>
    </source>
</evidence>
<dbReference type="RefSeq" id="WP_343891415.1">
    <property type="nucleotide sequence ID" value="NZ_BAAAEH010000040.1"/>
</dbReference>
<dbReference type="SUPFAM" id="SSF48695">
    <property type="entry name" value="Multiheme cytochromes"/>
    <property type="match status" value="1"/>
</dbReference>
<organism evidence="11 12">
    <name type="scientific">Sphingomonas oligophenolica</name>
    <dbReference type="NCBI Taxonomy" id="301154"/>
    <lineage>
        <taxon>Bacteria</taxon>
        <taxon>Pseudomonadati</taxon>
        <taxon>Pseudomonadota</taxon>
        <taxon>Alphaproteobacteria</taxon>
        <taxon>Sphingomonadales</taxon>
        <taxon>Sphingomonadaceae</taxon>
        <taxon>Sphingomonas</taxon>
    </lineage>
</organism>
<dbReference type="InterPro" id="IPR036280">
    <property type="entry name" value="Multihaem_cyt_sf"/>
</dbReference>
<evidence type="ECO:0000256" key="6">
    <source>
        <dbReference type="ARBA" id="ARBA00022729"/>
    </source>
</evidence>
<evidence type="ECO:0000256" key="3">
    <source>
        <dbReference type="ARBA" id="ARBA00022448"/>
    </source>
</evidence>
<keyword evidence="8" id="KW-0408">Iron</keyword>
<gene>
    <name evidence="11" type="ORF">ABC974_09145</name>
</gene>
<dbReference type="PANTHER" id="PTHR35038">
    <property type="entry name" value="DISSIMILATORY SULFITE REDUCTASE SIRA"/>
    <property type="match status" value="1"/>
</dbReference>
<dbReference type="PANTHER" id="PTHR35038:SF8">
    <property type="entry name" value="C-TYPE POLYHEME CYTOCHROME OMCC"/>
    <property type="match status" value="1"/>
</dbReference>
<comment type="caution">
    <text evidence="11">The sequence shown here is derived from an EMBL/GenBank/DDBJ whole genome shotgun (WGS) entry which is preliminary data.</text>
</comment>
<evidence type="ECO:0000256" key="5">
    <source>
        <dbReference type="ARBA" id="ARBA00022723"/>
    </source>
</evidence>
<dbReference type="PROSITE" id="PS50006">
    <property type="entry name" value="FHA_DOMAIN"/>
    <property type="match status" value="1"/>
</dbReference>
<evidence type="ECO:0000256" key="8">
    <source>
        <dbReference type="ARBA" id="ARBA00023004"/>
    </source>
</evidence>
<evidence type="ECO:0000313" key="12">
    <source>
        <dbReference type="Proteomes" id="UP001419910"/>
    </source>
</evidence>
<keyword evidence="12" id="KW-1185">Reference proteome</keyword>
<evidence type="ECO:0000259" key="10">
    <source>
        <dbReference type="PROSITE" id="PS50006"/>
    </source>
</evidence>
<evidence type="ECO:0000256" key="7">
    <source>
        <dbReference type="ARBA" id="ARBA00022982"/>
    </source>
</evidence>
<keyword evidence="5" id="KW-0479">Metal-binding</keyword>
<keyword evidence="6" id="KW-0732">Signal</keyword>
<dbReference type="InterPro" id="IPR012286">
    <property type="entry name" value="Tetrahaem_cytochrome"/>
</dbReference>
<accession>A0ABU9Y1W2</accession>